<keyword evidence="13" id="KW-1185">Reference proteome</keyword>
<evidence type="ECO:0000256" key="2">
    <source>
        <dbReference type="ARBA" id="ARBA00004429"/>
    </source>
</evidence>
<evidence type="ECO:0000256" key="11">
    <source>
        <dbReference type="SAM" id="Phobius"/>
    </source>
</evidence>
<name>A0A2T3P0R6_9GAMM</name>
<evidence type="ECO:0000313" key="13">
    <source>
        <dbReference type="Proteomes" id="UP000241771"/>
    </source>
</evidence>
<dbReference type="CDD" id="cd17394">
    <property type="entry name" value="MFS_FucP_like"/>
    <property type="match status" value="1"/>
</dbReference>
<reference evidence="12 13" key="1">
    <citation type="submission" date="2018-01" db="EMBL/GenBank/DDBJ databases">
        <title>Whole genome sequencing of Histamine producing bacteria.</title>
        <authorList>
            <person name="Butler K."/>
        </authorList>
    </citation>
    <scope>NUCLEOTIDE SEQUENCE [LARGE SCALE GENOMIC DNA]</scope>
    <source>
        <strain evidence="12 13">DSM 100436</strain>
    </source>
</reference>
<protein>
    <submittedName>
        <fullName evidence="12">Glucose/galactose MFS transporter</fullName>
    </submittedName>
</protein>
<dbReference type="GO" id="GO:0055056">
    <property type="term" value="F:D-glucose transmembrane transporter activity"/>
    <property type="evidence" value="ECO:0007669"/>
    <property type="project" value="InterPro"/>
</dbReference>
<feature type="transmembrane region" description="Helical" evidence="11">
    <location>
        <begin position="181"/>
        <end position="200"/>
    </location>
</feature>
<feature type="transmembrane region" description="Helical" evidence="11">
    <location>
        <begin position="12"/>
        <end position="31"/>
    </location>
</feature>
<keyword evidence="8 11" id="KW-0812">Transmembrane</keyword>
<dbReference type="Pfam" id="PF07690">
    <property type="entry name" value="MFS_1"/>
    <property type="match status" value="1"/>
</dbReference>
<dbReference type="GO" id="GO:0005354">
    <property type="term" value="F:galactose transmembrane transporter activity"/>
    <property type="evidence" value="ECO:0007669"/>
    <property type="project" value="InterPro"/>
</dbReference>
<dbReference type="InterPro" id="IPR050375">
    <property type="entry name" value="MFS_TsgA-like"/>
</dbReference>
<dbReference type="GO" id="GO:1904659">
    <property type="term" value="P:D-glucose transmembrane transport"/>
    <property type="evidence" value="ECO:0007669"/>
    <property type="project" value="InterPro"/>
</dbReference>
<dbReference type="InterPro" id="IPR005964">
    <property type="entry name" value="Glc/Gal_transptr_bac"/>
</dbReference>
<feature type="transmembrane region" description="Helical" evidence="11">
    <location>
        <begin position="375"/>
        <end position="395"/>
    </location>
</feature>
<dbReference type="InterPro" id="IPR036259">
    <property type="entry name" value="MFS_trans_sf"/>
</dbReference>
<dbReference type="NCBIfam" id="TIGR01272">
    <property type="entry name" value="gluP"/>
    <property type="match status" value="1"/>
</dbReference>
<comment type="caution">
    <text evidence="12">The sequence shown here is derived from an EMBL/GenBank/DDBJ whole genome shotgun (WGS) entry which is preliminary data.</text>
</comment>
<organism evidence="12 13">
    <name type="scientific">Photobacterium sanctipauli</name>
    <dbReference type="NCBI Taxonomy" id="1342794"/>
    <lineage>
        <taxon>Bacteria</taxon>
        <taxon>Pseudomonadati</taxon>
        <taxon>Pseudomonadota</taxon>
        <taxon>Gammaproteobacteria</taxon>
        <taxon>Vibrionales</taxon>
        <taxon>Vibrionaceae</taxon>
        <taxon>Photobacterium</taxon>
    </lineage>
</organism>
<comment type="subcellular location">
    <subcellularLocation>
        <location evidence="2">Cell inner membrane</location>
        <topology evidence="2">Multi-pass membrane protein</topology>
    </subcellularLocation>
</comment>
<keyword evidence="10 11" id="KW-0472">Membrane</keyword>
<dbReference type="PANTHER" id="PTHR43702:SF3">
    <property type="entry name" value="PROTEIN TSGA"/>
    <property type="match status" value="1"/>
</dbReference>
<accession>A0A2T3P0R6</accession>
<dbReference type="Proteomes" id="UP000241771">
    <property type="component" value="Unassembled WGS sequence"/>
</dbReference>
<evidence type="ECO:0000256" key="10">
    <source>
        <dbReference type="ARBA" id="ARBA00023136"/>
    </source>
</evidence>
<evidence type="ECO:0000313" key="12">
    <source>
        <dbReference type="EMBL" id="PSW22121.1"/>
    </source>
</evidence>
<proteinExistence type="inferred from homology"/>
<feature type="transmembrane region" description="Helical" evidence="11">
    <location>
        <begin position="224"/>
        <end position="250"/>
    </location>
</feature>
<feature type="transmembrane region" description="Helical" evidence="11">
    <location>
        <begin position="319"/>
        <end position="338"/>
    </location>
</feature>
<dbReference type="GO" id="GO:0005886">
    <property type="term" value="C:plasma membrane"/>
    <property type="evidence" value="ECO:0007669"/>
    <property type="project" value="UniProtKB-SubCell"/>
</dbReference>
<comment type="similarity">
    <text evidence="3">Belongs to the major facilitator superfamily. FHS transporter (TC 2.A.1.7) family.</text>
</comment>
<dbReference type="SUPFAM" id="SSF103473">
    <property type="entry name" value="MFS general substrate transporter"/>
    <property type="match status" value="1"/>
</dbReference>
<dbReference type="RefSeq" id="WP_081878951.1">
    <property type="nucleotide sequence ID" value="NZ_JGVO01000429.1"/>
</dbReference>
<evidence type="ECO:0000256" key="9">
    <source>
        <dbReference type="ARBA" id="ARBA00022989"/>
    </source>
</evidence>
<feature type="transmembrane region" description="Helical" evidence="11">
    <location>
        <begin position="106"/>
        <end position="130"/>
    </location>
</feature>
<evidence type="ECO:0000256" key="8">
    <source>
        <dbReference type="ARBA" id="ARBA00022692"/>
    </source>
</evidence>
<keyword evidence="9 11" id="KW-1133">Transmembrane helix</keyword>
<evidence type="ECO:0000256" key="5">
    <source>
        <dbReference type="ARBA" id="ARBA00022475"/>
    </source>
</evidence>
<gene>
    <name evidence="12" type="ORF">C9I98_02325</name>
</gene>
<keyword evidence="5" id="KW-1003">Cell membrane</keyword>
<comment type="function">
    <text evidence="1">Intake of glucose and galactose.</text>
</comment>
<dbReference type="Gene3D" id="1.20.1250.20">
    <property type="entry name" value="MFS general substrate transporter like domains"/>
    <property type="match status" value="2"/>
</dbReference>
<evidence type="ECO:0000256" key="4">
    <source>
        <dbReference type="ARBA" id="ARBA00022448"/>
    </source>
</evidence>
<evidence type="ECO:0000256" key="7">
    <source>
        <dbReference type="ARBA" id="ARBA00022597"/>
    </source>
</evidence>
<evidence type="ECO:0000256" key="6">
    <source>
        <dbReference type="ARBA" id="ARBA00022519"/>
    </source>
</evidence>
<dbReference type="InterPro" id="IPR011701">
    <property type="entry name" value="MFS"/>
</dbReference>
<feature type="transmembrane region" description="Helical" evidence="11">
    <location>
        <begin position="51"/>
        <end position="73"/>
    </location>
</feature>
<dbReference type="PANTHER" id="PTHR43702">
    <property type="entry name" value="L-FUCOSE-PROTON SYMPORTER"/>
    <property type="match status" value="1"/>
</dbReference>
<dbReference type="EMBL" id="PYMA01000001">
    <property type="protein sequence ID" value="PSW22121.1"/>
    <property type="molecule type" value="Genomic_DNA"/>
</dbReference>
<feature type="transmembrane region" description="Helical" evidence="11">
    <location>
        <begin position="142"/>
        <end position="169"/>
    </location>
</feature>
<evidence type="ECO:0000256" key="3">
    <source>
        <dbReference type="ARBA" id="ARBA00009120"/>
    </source>
</evidence>
<keyword evidence="4" id="KW-0813">Transport</keyword>
<feature type="transmembrane region" description="Helical" evidence="11">
    <location>
        <begin position="350"/>
        <end position="369"/>
    </location>
</feature>
<keyword evidence="7" id="KW-0762">Sugar transport</keyword>
<feature type="transmembrane region" description="Helical" evidence="11">
    <location>
        <begin position="292"/>
        <end position="313"/>
    </location>
</feature>
<feature type="transmembrane region" description="Helical" evidence="11">
    <location>
        <begin position="262"/>
        <end position="280"/>
    </location>
</feature>
<dbReference type="AlphaFoldDB" id="A0A2T3P0R6"/>
<keyword evidence="6" id="KW-0997">Cell inner membrane</keyword>
<sequence length="405" mass="42477">MELTSKLPRQSIMPITLLSLVFFIWGLLTSLNSMLVPFLREAFLLNHVESMYIQLAFYIAPFLVCLPTAYIMGKKGYVSVIQLSLGLLTLGCFLFVPAASLFSYPLFLLAIFVLASGIAALQVAANPFAVSLGSADTAASRLTFCSSVNSVGTTLASALGMGVFMAALVRGAEEAVGAVQLPYMVMGGGALLLAVLFRLLPKQADDKSTLADSHWQDLLSHRTFVFGALAIFCYVGVEVALGTFLISYLTSGEVLSLASSNAGVFVSLYWGGALIGRLFGSVVLKKVNATKILMLNAVVAIGLVISAIVFPGVLGAWCLTLVGLCNSVMYPVIFSMAVKGLGALAGKASAVLIMCGVGGGAVPLIQALLADSRGLVLSFAVPMIGYAVILSFALCSNKLAIAKRR</sequence>
<feature type="transmembrane region" description="Helical" evidence="11">
    <location>
        <begin position="80"/>
        <end position="100"/>
    </location>
</feature>
<evidence type="ECO:0000256" key="1">
    <source>
        <dbReference type="ARBA" id="ARBA00003321"/>
    </source>
</evidence>